<keyword evidence="3" id="KW-1185">Reference proteome</keyword>
<dbReference type="EMBL" id="SMFQ01000005">
    <property type="protein sequence ID" value="TCJ83026.1"/>
    <property type="molecule type" value="Genomic_DNA"/>
</dbReference>
<name>A0A4R1EP19_9GAMM</name>
<proteinExistence type="predicted"/>
<dbReference type="InterPro" id="IPR011528">
    <property type="entry name" value="NERD"/>
</dbReference>
<dbReference type="Pfam" id="PF08378">
    <property type="entry name" value="NERD"/>
    <property type="match status" value="1"/>
</dbReference>
<organism evidence="2 3">
    <name type="scientific">Cocleimonas flava</name>
    <dbReference type="NCBI Taxonomy" id="634765"/>
    <lineage>
        <taxon>Bacteria</taxon>
        <taxon>Pseudomonadati</taxon>
        <taxon>Pseudomonadota</taxon>
        <taxon>Gammaproteobacteria</taxon>
        <taxon>Thiotrichales</taxon>
        <taxon>Thiotrichaceae</taxon>
        <taxon>Cocleimonas</taxon>
    </lineage>
</organism>
<sequence length="204" mass="23901">MFIFVFLIIVILLIVVIQLQSPTLKGKIGESIVNRAINKKLNKAQYHLIKDITIPVLDHTTQIDHVIVSRYGIFVIETKNMKGWIFGGERQKIWTQSLLGKKFKFQNSLHQNYKHIKALAHMLELTDDKFHSVIVFTGESTFKTQMPENVLDKGYIDYIKSKKEVIFSISEVYEFIEKIELLELERSRETNKNHIAYLKMHHKT</sequence>
<evidence type="ECO:0000313" key="2">
    <source>
        <dbReference type="EMBL" id="TCJ83026.1"/>
    </source>
</evidence>
<gene>
    <name evidence="2" type="ORF">EV695_3764</name>
</gene>
<accession>A0A4R1EP19</accession>
<dbReference type="PROSITE" id="PS50965">
    <property type="entry name" value="NERD"/>
    <property type="match status" value="1"/>
</dbReference>
<dbReference type="AlphaFoldDB" id="A0A4R1EP19"/>
<dbReference type="Proteomes" id="UP000294887">
    <property type="component" value="Unassembled WGS sequence"/>
</dbReference>
<dbReference type="RefSeq" id="WP_131907516.1">
    <property type="nucleotide sequence ID" value="NZ_BAAAFU010000007.1"/>
</dbReference>
<reference evidence="2 3" key="1">
    <citation type="submission" date="2019-03" db="EMBL/GenBank/DDBJ databases">
        <title>Genomic Encyclopedia of Type Strains, Phase IV (KMG-IV): sequencing the most valuable type-strain genomes for metagenomic binning, comparative biology and taxonomic classification.</title>
        <authorList>
            <person name="Goeker M."/>
        </authorList>
    </citation>
    <scope>NUCLEOTIDE SEQUENCE [LARGE SCALE GENOMIC DNA]</scope>
    <source>
        <strain evidence="2 3">DSM 24830</strain>
    </source>
</reference>
<protein>
    <submittedName>
        <fullName evidence="2">Nuclease-like protein</fullName>
    </submittedName>
</protein>
<evidence type="ECO:0000259" key="1">
    <source>
        <dbReference type="PROSITE" id="PS50965"/>
    </source>
</evidence>
<comment type="caution">
    <text evidence="2">The sequence shown here is derived from an EMBL/GenBank/DDBJ whole genome shotgun (WGS) entry which is preliminary data.</text>
</comment>
<feature type="domain" description="NERD" evidence="1">
    <location>
        <begin position="25"/>
        <end position="142"/>
    </location>
</feature>
<dbReference type="OrthoDB" id="5782056at2"/>
<evidence type="ECO:0000313" key="3">
    <source>
        <dbReference type="Proteomes" id="UP000294887"/>
    </source>
</evidence>